<organism evidence="2 3">
    <name type="scientific">Bizionia sediminis</name>
    <dbReference type="NCBI Taxonomy" id="1737064"/>
    <lineage>
        <taxon>Bacteria</taxon>
        <taxon>Pseudomonadati</taxon>
        <taxon>Bacteroidota</taxon>
        <taxon>Flavobacteriia</taxon>
        <taxon>Flavobacteriales</taxon>
        <taxon>Flavobacteriaceae</taxon>
        <taxon>Bizionia</taxon>
    </lineage>
</organism>
<evidence type="ECO:0000313" key="2">
    <source>
        <dbReference type="EMBL" id="MFD2551328.1"/>
    </source>
</evidence>
<accession>A0ABW5KSL6</accession>
<dbReference type="RefSeq" id="WP_376892470.1">
    <property type="nucleotide sequence ID" value="NZ_JBHULS010000002.1"/>
</dbReference>
<dbReference type="EMBL" id="JBHULS010000002">
    <property type="protein sequence ID" value="MFD2551328.1"/>
    <property type="molecule type" value="Genomic_DNA"/>
</dbReference>
<name>A0ABW5KSL6_9FLAO</name>
<dbReference type="Proteomes" id="UP001597472">
    <property type="component" value="Unassembled WGS sequence"/>
</dbReference>
<reference evidence="3" key="1">
    <citation type="journal article" date="2019" name="Int. J. Syst. Evol. Microbiol.">
        <title>The Global Catalogue of Microorganisms (GCM) 10K type strain sequencing project: providing services to taxonomists for standard genome sequencing and annotation.</title>
        <authorList>
            <consortium name="The Broad Institute Genomics Platform"/>
            <consortium name="The Broad Institute Genome Sequencing Center for Infectious Disease"/>
            <person name="Wu L."/>
            <person name="Ma J."/>
        </authorList>
    </citation>
    <scope>NUCLEOTIDE SEQUENCE [LARGE SCALE GENOMIC DNA]</scope>
    <source>
        <strain evidence="3">KCTC 42587</strain>
    </source>
</reference>
<evidence type="ECO:0000313" key="3">
    <source>
        <dbReference type="Proteomes" id="UP001597472"/>
    </source>
</evidence>
<keyword evidence="1" id="KW-0732">Signal</keyword>
<evidence type="ECO:0000256" key="1">
    <source>
        <dbReference type="SAM" id="SignalP"/>
    </source>
</evidence>
<feature type="chain" id="PRO_5045890828" evidence="1">
    <location>
        <begin position="19"/>
        <end position="189"/>
    </location>
</feature>
<keyword evidence="3" id="KW-1185">Reference proteome</keyword>
<gene>
    <name evidence="2" type="ORF">ACFSQP_05810</name>
</gene>
<comment type="caution">
    <text evidence="2">The sequence shown here is derived from an EMBL/GenBank/DDBJ whole genome shotgun (WGS) entry which is preliminary data.</text>
</comment>
<proteinExistence type="predicted"/>
<sequence length="189" mass="21304">MKKITILLMFLVNVVAFAQTKRPLYVYNYTQFEVEFQINTVVETGDWGDYPILKSDNTYVISPYSNFEKVNLSVNGVAFAAPSTPAIAIWDRKTSSGAPWMLTPPALGQAVFGPTQKWHFIKKELQYNGVGSYLSGNIGFEGNTQFDSFDEQYIGAPFDTTVNVQWFETVDDTDPTNVIITTYILFGEF</sequence>
<feature type="signal peptide" evidence="1">
    <location>
        <begin position="1"/>
        <end position="18"/>
    </location>
</feature>
<protein>
    <submittedName>
        <fullName evidence="2">Uncharacterized protein</fullName>
    </submittedName>
</protein>